<evidence type="ECO:0000313" key="7">
    <source>
        <dbReference type="EMBL" id="KQC85264.1"/>
    </source>
</evidence>
<keyword evidence="7" id="KW-0418">Kinase</keyword>
<dbReference type="PROSITE" id="PS50110">
    <property type="entry name" value="RESPONSE_REGULATORY"/>
    <property type="match status" value="1"/>
</dbReference>
<dbReference type="InterPro" id="IPR003607">
    <property type="entry name" value="HD/PDEase_dom"/>
</dbReference>
<evidence type="ECO:0000313" key="8">
    <source>
        <dbReference type="Proteomes" id="UP000050833"/>
    </source>
</evidence>
<dbReference type="RefSeq" id="WP_055944996.1">
    <property type="nucleotide sequence ID" value="NZ_JAQDCV010000007.1"/>
</dbReference>
<dbReference type="CDD" id="cd00077">
    <property type="entry name" value="HDc"/>
    <property type="match status" value="1"/>
</dbReference>
<protein>
    <recommendedName>
        <fullName evidence="1">Stage 0 sporulation protein A homolog</fullName>
    </recommendedName>
</protein>
<dbReference type="SMART" id="SM00448">
    <property type="entry name" value="REC"/>
    <property type="match status" value="1"/>
</dbReference>
<dbReference type="SUPFAM" id="SSF109604">
    <property type="entry name" value="HD-domain/PDEase-like"/>
    <property type="match status" value="1"/>
</dbReference>
<dbReference type="PANTHER" id="PTHR45228">
    <property type="entry name" value="CYCLIC DI-GMP PHOSPHODIESTERASE TM_0186-RELATED"/>
    <property type="match status" value="1"/>
</dbReference>
<sequence>MRYKILIVDDSYINRELLKEMLKDEYDILEAENGKKALKMIEHKEQIDGILLDLIMPEINGFGVIEELSKKGIMKKVPVMIISSEISAENENICFKYGVFDFIGRPFKTSIVRKRVQNMINIYVYKNHLEQQVQEQTAVLRKAYEKLEKQKERVEKLNKDILDMLGTIVEFRNLESGEHIMRVKGYTKILAEKFKELYPEYNLTDEMIDNIVEASALHDLGKISIPDKILLKPGRLTKEEFEYMKLHTVKGCELIQAVNLEQSEELKQICYDIIRYHHERYDGKGYPDGLKGDEIPVSAQLVSLADVYDALINERCYKDAFSNEKAFNMIMNGECGTFSPKLLETFKQVRDKFERFAIEERK</sequence>
<evidence type="ECO:0000256" key="1">
    <source>
        <dbReference type="ARBA" id="ARBA00018672"/>
    </source>
</evidence>
<dbReference type="InterPro" id="IPR037522">
    <property type="entry name" value="HD_GYP_dom"/>
</dbReference>
<feature type="domain" description="HD-GYP" evidence="6">
    <location>
        <begin position="154"/>
        <end position="362"/>
    </location>
</feature>
<gene>
    <name evidence="7" type="ORF">APZ18_11285</name>
</gene>
<dbReference type="SMART" id="SM00471">
    <property type="entry name" value="HDc"/>
    <property type="match status" value="1"/>
</dbReference>
<reference evidence="7 8" key="1">
    <citation type="submission" date="2015-10" db="EMBL/GenBank/DDBJ databases">
        <title>Butyribacter intestini gen. nov., sp. nov., a butyric acid-producing bacterium of the family Lachnospiraceae isolated from the human faeces.</title>
        <authorList>
            <person name="Zou Y."/>
            <person name="Xue W."/>
            <person name="Luo G."/>
            <person name="Lv M."/>
        </authorList>
    </citation>
    <scope>NUCLEOTIDE SEQUENCE [LARGE SCALE GENOMIC DNA]</scope>
    <source>
        <strain evidence="7 8">TF01-11</strain>
    </source>
</reference>
<evidence type="ECO:0000259" key="5">
    <source>
        <dbReference type="PROSITE" id="PS50110"/>
    </source>
</evidence>
<feature type="coiled-coil region" evidence="4">
    <location>
        <begin position="126"/>
        <end position="167"/>
    </location>
</feature>
<dbReference type="PROSITE" id="PS51832">
    <property type="entry name" value="HD_GYP"/>
    <property type="match status" value="1"/>
</dbReference>
<feature type="modified residue" description="4-aspartylphosphate" evidence="3">
    <location>
        <position position="53"/>
    </location>
</feature>
<feature type="domain" description="Response regulatory" evidence="5">
    <location>
        <begin position="4"/>
        <end position="120"/>
    </location>
</feature>
<evidence type="ECO:0000256" key="4">
    <source>
        <dbReference type="SAM" id="Coils"/>
    </source>
</evidence>
<dbReference type="GO" id="GO:0000160">
    <property type="term" value="P:phosphorelay signal transduction system"/>
    <property type="evidence" value="ECO:0007669"/>
    <property type="project" value="InterPro"/>
</dbReference>
<evidence type="ECO:0000256" key="3">
    <source>
        <dbReference type="PROSITE-ProRule" id="PRU00169"/>
    </source>
</evidence>
<dbReference type="SUPFAM" id="SSF52172">
    <property type="entry name" value="CheY-like"/>
    <property type="match status" value="1"/>
</dbReference>
<evidence type="ECO:0000256" key="2">
    <source>
        <dbReference type="ARBA" id="ARBA00024867"/>
    </source>
</evidence>
<keyword evidence="4" id="KW-0175">Coiled coil</keyword>
<name>A0AAW3JRW2_9FIRM</name>
<dbReference type="Gene3D" id="3.40.50.2300">
    <property type="match status" value="1"/>
</dbReference>
<dbReference type="InterPro" id="IPR011006">
    <property type="entry name" value="CheY-like_superfamily"/>
</dbReference>
<accession>A0AAW3JRW2</accession>
<dbReference type="PANTHER" id="PTHR45228:SF8">
    <property type="entry name" value="TWO-COMPONENT RESPONSE REGULATOR-RELATED"/>
    <property type="match status" value="1"/>
</dbReference>
<organism evidence="7 8">
    <name type="scientific">Butyribacter intestini</name>
    <dbReference type="NCBI Taxonomy" id="1703332"/>
    <lineage>
        <taxon>Bacteria</taxon>
        <taxon>Bacillati</taxon>
        <taxon>Bacillota</taxon>
        <taxon>Clostridia</taxon>
        <taxon>Lachnospirales</taxon>
        <taxon>Lachnospiraceae</taxon>
        <taxon>Butyribacter</taxon>
    </lineage>
</organism>
<dbReference type="CDD" id="cd00156">
    <property type="entry name" value="REC"/>
    <property type="match status" value="1"/>
</dbReference>
<comment type="function">
    <text evidence="2">May play the central regulatory role in sporulation. It may be an element of the effector pathway responsible for the activation of sporulation genes in response to nutritional stress. Spo0A may act in concert with spo0H (a sigma factor) to control the expression of some genes that are critical to the sporulation process.</text>
</comment>
<keyword evidence="3" id="KW-0597">Phosphoprotein</keyword>
<dbReference type="InterPro" id="IPR052020">
    <property type="entry name" value="Cyclic_di-GMP/3'3'-cGAMP_PDE"/>
</dbReference>
<keyword evidence="7" id="KW-0808">Transferase</keyword>
<proteinExistence type="predicted"/>
<dbReference type="Gene3D" id="1.10.3210.10">
    <property type="entry name" value="Hypothetical protein af1432"/>
    <property type="match status" value="1"/>
</dbReference>
<dbReference type="InterPro" id="IPR001789">
    <property type="entry name" value="Sig_transdc_resp-reg_receiver"/>
</dbReference>
<comment type="caution">
    <text evidence="7">The sequence shown here is derived from an EMBL/GenBank/DDBJ whole genome shotgun (WGS) entry which is preliminary data.</text>
</comment>
<dbReference type="Pfam" id="PF00072">
    <property type="entry name" value="Response_reg"/>
    <property type="match status" value="1"/>
</dbReference>
<dbReference type="GO" id="GO:0016301">
    <property type="term" value="F:kinase activity"/>
    <property type="evidence" value="ECO:0007669"/>
    <property type="project" value="UniProtKB-KW"/>
</dbReference>
<keyword evidence="8" id="KW-1185">Reference proteome</keyword>
<dbReference type="AlphaFoldDB" id="A0AAW3JRW2"/>
<dbReference type="EMBL" id="LLKB01000005">
    <property type="protein sequence ID" value="KQC85264.1"/>
    <property type="molecule type" value="Genomic_DNA"/>
</dbReference>
<dbReference type="Pfam" id="PF13487">
    <property type="entry name" value="HD_5"/>
    <property type="match status" value="1"/>
</dbReference>
<evidence type="ECO:0000259" key="6">
    <source>
        <dbReference type="PROSITE" id="PS51832"/>
    </source>
</evidence>
<dbReference type="Proteomes" id="UP000050833">
    <property type="component" value="Unassembled WGS sequence"/>
</dbReference>